<evidence type="ECO:0000313" key="3">
    <source>
        <dbReference type="WBParaSite" id="Hba_07373"/>
    </source>
</evidence>
<reference evidence="3" key="1">
    <citation type="submission" date="2016-11" db="UniProtKB">
        <authorList>
            <consortium name="WormBaseParasite"/>
        </authorList>
    </citation>
    <scope>IDENTIFICATION</scope>
</reference>
<dbReference type="PANTHER" id="PTHR12897:SF4">
    <property type="entry name" value="REGULATOR OF MON1-CCZ1 COMPLEX"/>
    <property type="match status" value="1"/>
</dbReference>
<dbReference type="GO" id="GO:0005765">
    <property type="term" value="C:lysosomal membrane"/>
    <property type="evidence" value="ECO:0007669"/>
    <property type="project" value="TreeGrafter"/>
</dbReference>
<dbReference type="WBParaSite" id="Hba_07373">
    <property type="protein sequence ID" value="Hba_07373"/>
    <property type="gene ID" value="Hba_07373"/>
</dbReference>
<dbReference type="GO" id="GO:0010506">
    <property type="term" value="P:regulation of autophagy"/>
    <property type="evidence" value="ECO:0007669"/>
    <property type="project" value="InterPro"/>
</dbReference>
<dbReference type="GO" id="GO:0035658">
    <property type="term" value="C:Mon1-Ccz1 complex"/>
    <property type="evidence" value="ECO:0007669"/>
    <property type="project" value="InterPro"/>
</dbReference>
<sequence>MTIAYHMLELGEVSVSFEPDSRLTDQSGNITQNFFDSTNSKICTVRNNGALGLTVKSLKSDDVISDIILLEKNDGSCCIEFSVGTKSKEPIISVDWVSDNQILFVTKQCLELFQLNEDKRTAKMQKTAIIFASWSIYYAKSNLLILASGSNSSVIQPIIINHGQFIKLKSFDVDYGASNSMNYLHDKDVMVASIYGKIYIMVVRYSNRNCTTTDMALYELSSDPNIASRIKYSLNLVPSSLCLPPPALYTSLWSMFQPDIVIDPIAGMMYQLKIKCNLAKNEIEDKCTLIEFLMNRNGQKVLVLSTLAECLKTKSLTLRQTRKLFNILTEKYSLSLSNVVRSGEASKCQLIPCDVEYLRIEQKELQSSLFIPLMVNFNICILFYSLSKLN</sequence>
<dbReference type="InterPro" id="IPR040371">
    <property type="entry name" value="RMC1"/>
</dbReference>
<evidence type="ECO:0000259" key="1">
    <source>
        <dbReference type="Pfam" id="PF21029"/>
    </source>
</evidence>
<proteinExistence type="predicted"/>
<dbReference type="PANTHER" id="PTHR12897">
    <property type="entry name" value="COLON CANCER-ASSOCIATED PROTEIN MIC1"/>
    <property type="match status" value="1"/>
</dbReference>
<dbReference type="GO" id="GO:0031902">
    <property type="term" value="C:late endosome membrane"/>
    <property type="evidence" value="ECO:0007669"/>
    <property type="project" value="TreeGrafter"/>
</dbReference>
<name>A0A1I7WQC4_HETBA</name>
<evidence type="ECO:0000313" key="2">
    <source>
        <dbReference type="Proteomes" id="UP000095283"/>
    </source>
</evidence>
<dbReference type="SUPFAM" id="SSF50960">
    <property type="entry name" value="TolB, C-terminal domain"/>
    <property type="match status" value="1"/>
</dbReference>
<organism evidence="2 3">
    <name type="scientific">Heterorhabditis bacteriophora</name>
    <name type="common">Entomopathogenic nematode worm</name>
    <dbReference type="NCBI Taxonomy" id="37862"/>
    <lineage>
        <taxon>Eukaryota</taxon>
        <taxon>Metazoa</taxon>
        <taxon>Ecdysozoa</taxon>
        <taxon>Nematoda</taxon>
        <taxon>Chromadorea</taxon>
        <taxon>Rhabditida</taxon>
        <taxon>Rhabditina</taxon>
        <taxon>Rhabditomorpha</taxon>
        <taxon>Strongyloidea</taxon>
        <taxon>Heterorhabditidae</taxon>
        <taxon>Heterorhabditis</taxon>
    </lineage>
</organism>
<dbReference type="AlphaFoldDB" id="A0A1I7WQC4"/>
<protein>
    <submittedName>
        <fullName evidence="3">Mic1 domain-containing protein</fullName>
    </submittedName>
</protein>
<dbReference type="Pfam" id="PF21029">
    <property type="entry name" value="RMC1_N"/>
    <property type="match status" value="1"/>
</dbReference>
<keyword evidence="2" id="KW-1185">Reference proteome</keyword>
<dbReference type="Proteomes" id="UP000095283">
    <property type="component" value="Unplaced"/>
</dbReference>
<dbReference type="InterPro" id="IPR049040">
    <property type="entry name" value="RMC1_N"/>
</dbReference>
<feature type="domain" description="Regulator of MON1-CCZ1 complex N-terminal" evidence="1">
    <location>
        <begin position="70"/>
        <end position="121"/>
    </location>
</feature>
<accession>A0A1I7WQC4</accession>